<dbReference type="Gene3D" id="3.40.50.1820">
    <property type="entry name" value="alpha/beta hydrolase"/>
    <property type="match status" value="1"/>
</dbReference>
<evidence type="ECO:0000313" key="5">
    <source>
        <dbReference type="EMBL" id="MCJ8500339.1"/>
    </source>
</evidence>
<dbReference type="RefSeq" id="WP_246904437.1">
    <property type="nucleotide sequence ID" value="NZ_JALJRB010000006.1"/>
</dbReference>
<dbReference type="Proteomes" id="UP001165427">
    <property type="component" value="Unassembled WGS sequence"/>
</dbReference>
<evidence type="ECO:0000256" key="2">
    <source>
        <dbReference type="ARBA" id="ARBA00022801"/>
    </source>
</evidence>
<dbReference type="SUPFAM" id="SSF53474">
    <property type="entry name" value="alpha/beta-Hydrolases"/>
    <property type="match status" value="1"/>
</dbReference>
<keyword evidence="2 3" id="KW-0378">Hydrolase</keyword>
<dbReference type="InterPro" id="IPR050309">
    <property type="entry name" value="Type-B_Carboxylest/Lipase"/>
</dbReference>
<comment type="similarity">
    <text evidence="1 3">Belongs to the type-B carboxylesterase/lipase family.</text>
</comment>
<dbReference type="AlphaFoldDB" id="A0AA41UIQ1"/>
<dbReference type="EMBL" id="JALJRB010000006">
    <property type="protein sequence ID" value="MCJ8500339.1"/>
    <property type="molecule type" value="Genomic_DNA"/>
</dbReference>
<protein>
    <recommendedName>
        <fullName evidence="3">Carboxylic ester hydrolase</fullName>
        <ecNumber evidence="3">3.1.1.-</ecNumber>
    </recommendedName>
</protein>
<accession>A0AA41UIQ1</accession>
<dbReference type="PROSITE" id="PS00941">
    <property type="entry name" value="CARBOXYLESTERASE_B_2"/>
    <property type="match status" value="1"/>
</dbReference>
<dbReference type="InterPro" id="IPR029058">
    <property type="entry name" value="AB_hydrolase_fold"/>
</dbReference>
<dbReference type="PROSITE" id="PS00122">
    <property type="entry name" value="CARBOXYLESTERASE_B_1"/>
    <property type="match status" value="1"/>
</dbReference>
<name>A0AA41UIQ1_9BACT</name>
<dbReference type="PANTHER" id="PTHR11559">
    <property type="entry name" value="CARBOXYLESTERASE"/>
    <property type="match status" value="1"/>
</dbReference>
<dbReference type="InterPro" id="IPR019819">
    <property type="entry name" value="Carboxylesterase_B_CS"/>
</dbReference>
<dbReference type="InterPro" id="IPR019826">
    <property type="entry name" value="Carboxylesterase_B_AS"/>
</dbReference>
<dbReference type="Pfam" id="PF00135">
    <property type="entry name" value="COesterase"/>
    <property type="match status" value="2"/>
</dbReference>
<evidence type="ECO:0000256" key="1">
    <source>
        <dbReference type="ARBA" id="ARBA00005964"/>
    </source>
</evidence>
<organism evidence="5 6">
    <name type="scientific">Desulfatitalea alkaliphila</name>
    <dbReference type="NCBI Taxonomy" id="2929485"/>
    <lineage>
        <taxon>Bacteria</taxon>
        <taxon>Pseudomonadati</taxon>
        <taxon>Thermodesulfobacteriota</taxon>
        <taxon>Desulfobacteria</taxon>
        <taxon>Desulfobacterales</taxon>
        <taxon>Desulfosarcinaceae</taxon>
        <taxon>Desulfatitalea</taxon>
    </lineage>
</organism>
<comment type="caution">
    <text evidence="5">The sequence shown here is derived from an EMBL/GenBank/DDBJ whole genome shotgun (WGS) entry which is preliminary data.</text>
</comment>
<evidence type="ECO:0000256" key="3">
    <source>
        <dbReference type="RuleBase" id="RU361235"/>
    </source>
</evidence>
<proteinExistence type="inferred from homology"/>
<sequence length="585" mass="63482">MPKRTGSGARVWAATAILLFMSLLIGCAGQQGLSSTAAQDAAIEASLLARDTAEGVVLGQVDEAGDTLVWKGIPYARPPVEALRWRAPQSPERRAEPLVADEFCQLCPQYIDHDRNPATPQVIVGGEDCLYLNIWSPAQSDGPLPVFFWIHGGGNSIQWPLLSRQTGGFLADRGNMVVVTASYRLGPMGFWHHPALKTGDPAEDSGNFATLDLIQALKWVRTNIAHFGGDPDNVTIAGESAGGQNVFSLLVSPLAQGLFHRAISQSGVVRHFSPTQGTAHVDTVLAKRLVHEGKAADAAAAKEMLAGMSLSAVADWMRAMAPQAFLEMYPEGKAAGMLRLPTCFIDGHVLPTGFYDAWAAGAYNKVPLIVGTNKEETKLFLRLVPPFGQWRQDYSLFTDPVKEALYQSVAEYQSDGWRVMAVDEVARLLSDPSGQPDLFAYHFLWGAGAGNTVIASPLNLLLGACHAMEIDFVFGTENASLGALVFTARNRAGRIALSNAMMDYWSAFAHAGNPNPEETRLPAWLPWSNAQDGPKVMLLDADLETAHIRMSSEEMSNATIEAALQAEPRRDDIQPFWDASPFRMR</sequence>
<feature type="domain" description="Carboxylesterase type B" evidence="4">
    <location>
        <begin position="51"/>
        <end position="386"/>
    </location>
</feature>
<dbReference type="GO" id="GO:0016787">
    <property type="term" value="F:hydrolase activity"/>
    <property type="evidence" value="ECO:0007669"/>
    <property type="project" value="UniProtKB-KW"/>
</dbReference>
<gene>
    <name evidence="5" type="ORF">MRX98_07105</name>
</gene>
<dbReference type="InterPro" id="IPR002018">
    <property type="entry name" value="CarbesteraseB"/>
</dbReference>
<dbReference type="EC" id="3.1.1.-" evidence="3"/>
<dbReference type="PROSITE" id="PS51257">
    <property type="entry name" value="PROKAR_LIPOPROTEIN"/>
    <property type="match status" value="1"/>
</dbReference>
<keyword evidence="6" id="KW-1185">Reference proteome</keyword>
<reference evidence="5" key="1">
    <citation type="submission" date="2022-04" db="EMBL/GenBank/DDBJ databases">
        <title>Desulfatitalea alkaliphila sp. nov., a novel anaerobic sulfate-reducing bacterium isolated from terrestrial mud volcano, Taman Peninsula, Russia.</title>
        <authorList>
            <person name="Khomyakova M.A."/>
            <person name="Merkel A.Y."/>
            <person name="Slobodkin A.I."/>
        </authorList>
    </citation>
    <scope>NUCLEOTIDE SEQUENCE</scope>
    <source>
        <strain evidence="5">M08but</strain>
    </source>
</reference>
<feature type="domain" description="Carboxylesterase type B" evidence="4">
    <location>
        <begin position="402"/>
        <end position="544"/>
    </location>
</feature>
<evidence type="ECO:0000259" key="4">
    <source>
        <dbReference type="Pfam" id="PF00135"/>
    </source>
</evidence>
<evidence type="ECO:0000313" key="6">
    <source>
        <dbReference type="Proteomes" id="UP001165427"/>
    </source>
</evidence>